<proteinExistence type="predicted"/>
<evidence type="ECO:0000313" key="2">
    <source>
        <dbReference type="EMBL" id="CAJ0604689.1"/>
    </source>
</evidence>
<reference evidence="2" key="1">
    <citation type="submission" date="2023-07" db="EMBL/GenBank/DDBJ databases">
        <authorList>
            <consortium name="CYATHOMIX"/>
        </authorList>
    </citation>
    <scope>NUCLEOTIDE SEQUENCE</scope>
    <source>
        <strain evidence="2">N/A</strain>
    </source>
</reference>
<feature type="chain" id="PRO_5041357199" evidence="1">
    <location>
        <begin position="21"/>
        <end position="58"/>
    </location>
</feature>
<dbReference type="Proteomes" id="UP001176961">
    <property type="component" value="Unassembled WGS sequence"/>
</dbReference>
<organism evidence="2 3">
    <name type="scientific">Cylicocyclus nassatus</name>
    <name type="common">Nematode worm</name>
    <dbReference type="NCBI Taxonomy" id="53992"/>
    <lineage>
        <taxon>Eukaryota</taxon>
        <taxon>Metazoa</taxon>
        <taxon>Ecdysozoa</taxon>
        <taxon>Nematoda</taxon>
        <taxon>Chromadorea</taxon>
        <taxon>Rhabditida</taxon>
        <taxon>Rhabditina</taxon>
        <taxon>Rhabditomorpha</taxon>
        <taxon>Strongyloidea</taxon>
        <taxon>Strongylidae</taxon>
        <taxon>Cylicocyclus</taxon>
    </lineage>
</organism>
<dbReference type="EMBL" id="CATQJL010000316">
    <property type="protein sequence ID" value="CAJ0604689.1"/>
    <property type="molecule type" value="Genomic_DNA"/>
</dbReference>
<name>A0AA36H5Y9_CYLNA</name>
<keyword evidence="3" id="KW-1185">Reference proteome</keyword>
<comment type="caution">
    <text evidence="2">The sequence shown here is derived from an EMBL/GenBank/DDBJ whole genome shotgun (WGS) entry which is preliminary data.</text>
</comment>
<protein>
    <submittedName>
        <fullName evidence="2">Uncharacterized protein</fullName>
    </submittedName>
</protein>
<accession>A0AA36H5Y9</accession>
<dbReference type="AlphaFoldDB" id="A0AA36H5Y9"/>
<evidence type="ECO:0000313" key="3">
    <source>
        <dbReference type="Proteomes" id="UP001176961"/>
    </source>
</evidence>
<keyword evidence="1" id="KW-0732">Signal</keyword>
<gene>
    <name evidence="2" type="ORF">CYNAS_LOCUS16672</name>
</gene>
<sequence length="58" mass="6861">MNFLFFLFLLGACFLGLTYARTITPEEAKFLDECEKKCKVVNHTCRRNCSCKLWKEFC</sequence>
<evidence type="ECO:0000256" key="1">
    <source>
        <dbReference type="SAM" id="SignalP"/>
    </source>
</evidence>
<feature type="signal peptide" evidence="1">
    <location>
        <begin position="1"/>
        <end position="20"/>
    </location>
</feature>